<dbReference type="InterPro" id="IPR035948">
    <property type="entry name" value="YwqG-like_sf"/>
</dbReference>
<dbReference type="InterPro" id="IPR015315">
    <property type="entry name" value="DUF1963"/>
</dbReference>
<evidence type="ECO:0000313" key="2">
    <source>
        <dbReference type="Proteomes" id="UP000035017"/>
    </source>
</evidence>
<sequence length="347" mass="37666">MFDTLAQAHLVIEERFAPNTVEIVAGALGSVMVFSAKSDDNLGGSRIGGTPDLPKVIEWPRRPVPDNIDEIAKRAGEPFDANLRQHLAAGLPYAFIAQINLMEAASLGDVAKPLPDAGRLLFFYDLIAGPFDTGVQSAKVIWDRSPAEALAHAAMPDSLVTAASAYRTMIDDTNRQYGIQPDARPAGAPLPGTPYGGPVRSMALKVALQLPSFSSLEFEASGQLVTTYSADRAVIGGAQAFSQAYDDVSQGAEQKSLLLGAPAPEQDDPRYDAVVVSDYNAQSLFGADWTKNRDRVMEKAKDWLLLLQMDVPGWMQDSSEGTVYFLIREKDLQDRAFERVIAVYQQT</sequence>
<name>A0A0D0IY20_AGRTU</name>
<accession>A0A0D0IY20</accession>
<gene>
    <name evidence="1" type="ORF">RU07_22865</name>
</gene>
<dbReference type="SUPFAM" id="SSF103032">
    <property type="entry name" value="Hypothetical protein YwqG"/>
    <property type="match status" value="2"/>
</dbReference>
<dbReference type="Proteomes" id="UP000035017">
    <property type="component" value="Unassembled WGS sequence"/>
</dbReference>
<proteinExistence type="predicted"/>
<comment type="caution">
    <text evidence="1">The sequence shown here is derived from an EMBL/GenBank/DDBJ whole genome shotgun (WGS) entry which is preliminary data.</text>
</comment>
<dbReference type="Gene3D" id="2.30.320.10">
    <property type="entry name" value="YwqG-like"/>
    <property type="match status" value="1"/>
</dbReference>
<protein>
    <recommendedName>
        <fullName evidence="3">DUF1963 domain-containing protein</fullName>
    </recommendedName>
</protein>
<evidence type="ECO:0000313" key="1">
    <source>
        <dbReference type="EMBL" id="KIP98081.1"/>
    </source>
</evidence>
<reference evidence="1 2" key="1">
    <citation type="submission" date="2014-12" db="EMBL/GenBank/DDBJ databases">
        <title>16Stimator: statistical estimation of ribosomal gene copy numbers from draft genome assemblies.</title>
        <authorList>
            <person name="Perisin M.A."/>
            <person name="Vetter M."/>
            <person name="Gilbert J.A."/>
            <person name="Bergelson J."/>
        </authorList>
    </citation>
    <scope>NUCLEOTIDE SEQUENCE [LARGE SCALE GENOMIC DNA]</scope>
    <source>
        <strain evidence="1 2">MEJ076</strain>
    </source>
</reference>
<dbReference type="PANTHER" id="PTHR36436:SF6">
    <property type="entry name" value="SLL5081 PROTEIN"/>
    <property type="match status" value="1"/>
</dbReference>
<dbReference type="OrthoDB" id="8376466at2"/>
<organism evidence="1 2">
    <name type="scientific">Agrobacterium tumefaciens</name>
    <dbReference type="NCBI Taxonomy" id="358"/>
    <lineage>
        <taxon>Bacteria</taxon>
        <taxon>Pseudomonadati</taxon>
        <taxon>Pseudomonadota</taxon>
        <taxon>Alphaproteobacteria</taxon>
        <taxon>Hyphomicrobiales</taxon>
        <taxon>Rhizobiaceae</taxon>
        <taxon>Rhizobium/Agrobacterium group</taxon>
        <taxon>Agrobacterium</taxon>
        <taxon>Agrobacterium tumefaciens complex</taxon>
    </lineage>
</organism>
<evidence type="ECO:0008006" key="3">
    <source>
        <dbReference type="Google" id="ProtNLM"/>
    </source>
</evidence>
<dbReference type="PANTHER" id="PTHR36436">
    <property type="entry name" value="SLL5081 PROTEIN"/>
    <property type="match status" value="1"/>
</dbReference>
<dbReference type="Pfam" id="PF09234">
    <property type="entry name" value="DUF1963"/>
    <property type="match status" value="1"/>
</dbReference>
<dbReference type="AlphaFoldDB" id="A0A0D0IY20"/>
<dbReference type="EMBL" id="JXQV01000045">
    <property type="protein sequence ID" value="KIP98081.1"/>
    <property type="molecule type" value="Genomic_DNA"/>
</dbReference>